<dbReference type="InterPro" id="IPR025246">
    <property type="entry name" value="IS30-like_HTH"/>
</dbReference>
<evidence type="ECO:0000313" key="2">
    <source>
        <dbReference type="EMBL" id="MDQ0907799.1"/>
    </source>
</evidence>
<protein>
    <recommendedName>
        <fullName evidence="1">Transposase IS30-like HTH domain-containing protein</fullName>
    </recommendedName>
</protein>
<dbReference type="EMBL" id="JAUSZV010000005">
    <property type="protein sequence ID" value="MDQ0907799.1"/>
    <property type="molecule type" value="Genomic_DNA"/>
</dbReference>
<dbReference type="InterPro" id="IPR038116">
    <property type="entry name" value="TrpR-like_sf"/>
</dbReference>
<comment type="caution">
    <text evidence="2">The sequence shown here is derived from an EMBL/GenBank/DDBJ whole genome shotgun (WGS) entry which is preliminary data.</text>
</comment>
<dbReference type="RefSeq" id="WP_306976639.1">
    <property type="nucleotide sequence ID" value="NZ_JAUSZV010000005.1"/>
</dbReference>
<dbReference type="Pfam" id="PF13936">
    <property type="entry name" value="HTH_38"/>
    <property type="match status" value="1"/>
</dbReference>
<feature type="domain" description="Transposase IS30-like HTH" evidence="1">
    <location>
        <begin position="24"/>
        <end position="56"/>
    </location>
</feature>
<accession>A0AAW8FDI7</accession>
<name>A0AAW8FDI7_9ACTN</name>
<organism evidence="2 3">
    <name type="scientific">Streptomyces canus</name>
    <dbReference type="NCBI Taxonomy" id="58343"/>
    <lineage>
        <taxon>Bacteria</taxon>
        <taxon>Bacillati</taxon>
        <taxon>Actinomycetota</taxon>
        <taxon>Actinomycetes</taxon>
        <taxon>Kitasatosporales</taxon>
        <taxon>Streptomycetaceae</taxon>
        <taxon>Streptomyces</taxon>
        <taxon>Streptomyces aurantiacus group</taxon>
    </lineage>
</organism>
<dbReference type="Gene3D" id="1.10.1270.10">
    <property type="entry name" value="TrpR-like"/>
    <property type="match status" value="1"/>
</dbReference>
<dbReference type="Proteomes" id="UP001234216">
    <property type="component" value="Unassembled WGS sequence"/>
</dbReference>
<evidence type="ECO:0000313" key="3">
    <source>
        <dbReference type="Proteomes" id="UP001234216"/>
    </source>
</evidence>
<dbReference type="AlphaFoldDB" id="A0AAW8FDI7"/>
<dbReference type="InterPro" id="IPR009057">
    <property type="entry name" value="Homeodomain-like_sf"/>
</dbReference>
<sequence length="186" mass="20657">MSNKPGKRINPRANGNDAALVERRLKAFEMKKRGMSNRAIAKQLGVSYTTIANDVQKCLDEYLVPAVDSYRRQMLAEIEDQLVRLYGYMNTPQYVTSAKGTIVEGPDGQPLLDREYYLKVEDRIARQLDQRAKLLGVFAPTQTEVTVTEVTQTDLAIADLIASQRAKNNLDKQAFGATTQGDTGSA</sequence>
<proteinExistence type="predicted"/>
<reference evidence="2" key="1">
    <citation type="submission" date="2023-07" db="EMBL/GenBank/DDBJ databases">
        <title>Comparative genomics of wheat-associated soil bacteria to identify genetic determinants of phenazine resistance.</title>
        <authorList>
            <person name="Mouncey N."/>
        </authorList>
    </citation>
    <scope>NUCLEOTIDE SEQUENCE</scope>
    <source>
        <strain evidence="2">V4I22</strain>
    </source>
</reference>
<gene>
    <name evidence="2" type="ORF">QFZ22_003784</name>
</gene>
<evidence type="ECO:0000259" key="1">
    <source>
        <dbReference type="Pfam" id="PF13936"/>
    </source>
</evidence>
<dbReference type="SUPFAM" id="SSF46689">
    <property type="entry name" value="Homeodomain-like"/>
    <property type="match status" value="1"/>
</dbReference>